<reference evidence="2 3" key="1">
    <citation type="submission" date="2018-01" db="EMBL/GenBank/DDBJ databases">
        <authorList>
            <person name="Fu G.-Y."/>
        </authorList>
    </citation>
    <scope>NUCLEOTIDE SEQUENCE [LARGE SCALE GENOMIC DNA]</scope>
    <source>
        <strain evidence="2 3">SY39</strain>
    </source>
</reference>
<protein>
    <recommendedName>
        <fullName evidence="4">Lipoprotein</fullName>
    </recommendedName>
</protein>
<keyword evidence="3" id="KW-1185">Reference proteome</keyword>
<name>A0A2I6S8G2_9RHOO</name>
<evidence type="ECO:0008006" key="4">
    <source>
        <dbReference type="Google" id="ProtNLM"/>
    </source>
</evidence>
<gene>
    <name evidence="2" type="ORF">C0099_11755</name>
</gene>
<evidence type="ECO:0000313" key="3">
    <source>
        <dbReference type="Proteomes" id="UP000242205"/>
    </source>
</evidence>
<dbReference type="RefSeq" id="WP_102247593.1">
    <property type="nucleotide sequence ID" value="NZ_CP025682.1"/>
</dbReference>
<accession>A0A2I6S8G2</accession>
<dbReference type="Proteomes" id="UP000242205">
    <property type="component" value="Chromosome"/>
</dbReference>
<evidence type="ECO:0000313" key="2">
    <source>
        <dbReference type="EMBL" id="AUN95545.1"/>
    </source>
</evidence>
<sequence length="136" mass="14825">MRALLCLAIFLLAACAPTSQQRHAQGGSDMFAVPAAETASAEEGSRDVLVPGWRVGVTQIDETRYRLELRMRTLITGGAGEARQAFLHGARQLVEDGGHAGFDVLRYEEGIDSGLFFGRRSARGEIRVVRSQMLGY</sequence>
<keyword evidence="1" id="KW-0732">Signal</keyword>
<dbReference type="EMBL" id="CP025682">
    <property type="protein sequence ID" value="AUN95545.1"/>
    <property type="molecule type" value="Genomic_DNA"/>
</dbReference>
<evidence type="ECO:0000256" key="1">
    <source>
        <dbReference type="SAM" id="SignalP"/>
    </source>
</evidence>
<dbReference type="OrthoDB" id="5298805at2"/>
<dbReference type="KEGG" id="atw:C0099_11755"/>
<proteinExistence type="predicted"/>
<feature type="signal peptide" evidence="1">
    <location>
        <begin position="1"/>
        <end position="24"/>
    </location>
</feature>
<organism evidence="2 3">
    <name type="scientific">Pseudazoarcus pumilus</name>
    <dbReference type="NCBI Taxonomy" id="2067960"/>
    <lineage>
        <taxon>Bacteria</taxon>
        <taxon>Pseudomonadati</taxon>
        <taxon>Pseudomonadota</taxon>
        <taxon>Betaproteobacteria</taxon>
        <taxon>Rhodocyclales</taxon>
        <taxon>Zoogloeaceae</taxon>
        <taxon>Pseudazoarcus</taxon>
    </lineage>
</organism>
<feature type="chain" id="PRO_5014341699" description="Lipoprotein" evidence="1">
    <location>
        <begin position="25"/>
        <end position="136"/>
    </location>
</feature>
<dbReference type="AlphaFoldDB" id="A0A2I6S8G2"/>
<dbReference type="PROSITE" id="PS51257">
    <property type="entry name" value="PROKAR_LIPOPROTEIN"/>
    <property type="match status" value="1"/>
</dbReference>